<evidence type="ECO:0000256" key="1">
    <source>
        <dbReference type="SAM" id="MobiDB-lite"/>
    </source>
</evidence>
<feature type="region of interest" description="Disordered" evidence="1">
    <location>
        <begin position="43"/>
        <end position="74"/>
    </location>
</feature>
<sequence>MTEWQEFRGGVNTVRRNGDVVHRPATPATPAIHRLLRHLLDNGFHGAPEPRGFDADGGSGSWPRTGRDTNESRRFACCEPPERMFNIS</sequence>
<reference evidence="2" key="1">
    <citation type="submission" date="2024-06" db="EMBL/GenBank/DDBJ databases">
        <title>Streptomyces sp. strain HUAS MG91 genome sequences.</title>
        <authorList>
            <person name="Mo P."/>
        </authorList>
    </citation>
    <scope>NUCLEOTIDE SEQUENCE</scope>
    <source>
        <strain evidence="2">HUAS MG91</strain>
    </source>
</reference>
<protein>
    <submittedName>
        <fullName evidence="2">Uncharacterized protein</fullName>
    </submittedName>
</protein>
<proteinExistence type="predicted"/>
<dbReference type="RefSeq" id="WP_353946877.1">
    <property type="nucleotide sequence ID" value="NZ_CP159534.1"/>
</dbReference>
<dbReference type="KEGG" id="stac:ABII15_38145"/>
<dbReference type="AlphaFoldDB" id="A0AAU8J4J9"/>
<dbReference type="EMBL" id="CP159534">
    <property type="protein sequence ID" value="XCJ75446.1"/>
    <property type="molecule type" value="Genomic_DNA"/>
</dbReference>
<feature type="compositionally biased region" description="Basic and acidic residues" evidence="1">
    <location>
        <begin position="65"/>
        <end position="74"/>
    </location>
</feature>
<organism evidence="2">
    <name type="scientific">Streptomyces tabacisoli</name>
    <dbReference type="NCBI Taxonomy" id="3156398"/>
    <lineage>
        <taxon>Bacteria</taxon>
        <taxon>Bacillati</taxon>
        <taxon>Actinomycetota</taxon>
        <taxon>Actinomycetes</taxon>
        <taxon>Kitasatosporales</taxon>
        <taxon>Streptomycetaceae</taxon>
        <taxon>Streptomyces</taxon>
    </lineage>
</organism>
<evidence type="ECO:0000313" key="2">
    <source>
        <dbReference type="EMBL" id="XCJ75446.1"/>
    </source>
</evidence>
<gene>
    <name evidence="2" type="ORF">ABII15_38145</name>
</gene>
<accession>A0AAU8J4J9</accession>
<name>A0AAU8J4J9_9ACTN</name>